<feature type="signal peptide" evidence="1">
    <location>
        <begin position="1"/>
        <end position="26"/>
    </location>
</feature>
<protein>
    <recommendedName>
        <fullName evidence="4">Secreted protein</fullName>
    </recommendedName>
</protein>
<accession>A0A2G5B5Z1</accession>
<proteinExistence type="predicted"/>
<evidence type="ECO:0000256" key="1">
    <source>
        <dbReference type="SAM" id="SignalP"/>
    </source>
</evidence>
<organism evidence="2 3">
    <name type="scientific">Coemansia reversa (strain ATCC 12441 / NRRL 1564)</name>
    <dbReference type="NCBI Taxonomy" id="763665"/>
    <lineage>
        <taxon>Eukaryota</taxon>
        <taxon>Fungi</taxon>
        <taxon>Fungi incertae sedis</taxon>
        <taxon>Zoopagomycota</taxon>
        <taxon>Kickxellomycotina</taxon>
        <taxon>Kickxellomycetes</taxon>
        <taxon>Kickxellales</taxon>
        <taxon>Kickxellaceae</taxon>
        <taxon>Coemansia</taxon>
    </lineage>
</organism>
<evidence type="ECO:0000313" key="2">
    <source>
        <dbReference type="EMBL" id="PIA14436.1"/>
    </source>
</evidence>
<evidence type="ECO:0000313" key="3">
    <source>
        <dbReference type="Proteomes" id="UP000242474"/>
    </source>
</evidence>
<dbReference type="Proteomes" id="UP000242474">
    <property type="component" value="Unassembled WGS sequence"/>
</dbReference>
<dbReference type="EMBL" id="KZ303517">
    <property type="protein sequence ID" value="PIA14436.1"/>
    <property type="molecule type" value="Genomic_DNA"/>
</dbReference>
<name>A0A2G5B5Z1_COERN</name>
<gene>
    <name evidence="2" type="ORF">COEREDRAFT_93903</name>
</gene>
<dbReference type="AlphaFoldDB" id="A0A2G5B5Z1"/>
<evidence type="ECO:0008006" key="4">
    <source>
        <dbReference type="Google" id="ProtNLM"/>
    </source>
</evidence>
<sequence length="72" mass="8114">MDGACDQQIRLLPRLVGLALCCIVDGDRVAYTSAPPAHSEQVYTMPGICRDQQRLYCCCWLTLPYATHDRLK</sequence>
<feature type="chain" id="PRO_5013834935" description="Secreted protein" evidence="1">
    <location>
        <begin position="27"/>
        <end position="72"/>
    </location>
</feature>
<keyword evidence="3" id="KW-1185">Reference proteome</keyword>
<keyword evidence="1" id="KW-0732">Signal</keyword>
<reference evidence="2 3" key="1">
    <citation type="journal article" date="2015" name="Genome Biol. Evol.">
        <title>Phylogenomic analyses indicate that early fungi evolved digesting cell walls of algal ancestors of land plants.</title>
        <authorList>
            <person name="Chang Y."/>
            <person name="Wang S."/>
            <person name="Sekimoto S."/>
            <person name="Aerts A.L."/>
            <person name="Choi C."/>
            <person name="Clum A."/>
            <person name="LaButti K.M."/>
            <person name="Lindquist E.A."/>
            <person name="Yee Ngan C."/>
            <person name="Ohm R.A."/>
            <person name="Salamov A.A."/>
            <person name="Grigoriev I.V."/>
            <person name="Spatafora J.W."/>
            <person name="Berbee M.L."/>
        </authorList>
    </citation>
    <scope>NUCLEOTIDE SEQUENCE [LARGE SCALE GENOMIC DNA]</scope>
    <source>
        <strain evidence="2 3">NRRL 1564</strain>
    </source>
</reference>